<dbReference type="RefSeq" id="WP_274120099.1">
    <property type="nucleotide sequence ID" value="NZ_JANIAM010000006.1"/>
</dbReference>
<organism evidence="3 4">
    <name type="scientific">Pseudomonas asiatica</name>
    <dbReference type="NCBI Taxonomy" id="2219225"/>
    <lineage>
        <taxon>Bacteria</taxon>
        <taxon>Pseudomonadati</taxon>
        <taxon>Pseudomonadota</taxon>
        <taxon>Gammaproteobacteria</taxon>
        <taxon>Pseudomonadales</taxon>
        <taxon>Pseudomonadaceae</taxon>
        <taxon>Pseudomonas</taxon>
    </lineage>
</organism>
<dbReference type="Pfam" id="PF25023">
    <property type="entry name" value="TEN_YD-shell"/>
    <property type="match status" value="1"/>
</dbReference>
<feature type="domain" description="Teneurin-like YD-shell" evidence="2">
    <location>
        <begin position="825"/>
        <end position="1260"/>
    </location>
</feature>
<gene>
    <name evidence="3" type="ORF">NP554_09815</name>
</gene>
<dbReference type="NCBIfam" id="TIGR01643">
    <property type="entry name" value="YD_repeat_2x"/>
    <property type="match status" value="1"/>
</dbReference>
<evidence type="ECO:0000313" key="4">
    <source>
        <dbReference type="Proteomes" id="UP001150728"/>
    </source>
</evidence>
<evidence type="ECO:0000256" key="1">
    <source>
        <dbReference type="ARBA" id="ARBA00022737"/>
    </source>
</evidence>
<dbReference type="InterPro" id="IPR056823">
    <property type="entry name" value="TEN-like_YD-shell"/>
</dbReference>
<reference evidence="3" key="1">
    <citation type="submission" date="2022-07" db="EMBL/GenBank/DDBJ databases">
        <title>Multi-strain Analysis of Pseudomonas putida Reveals Metabolic and Genetic Diversity.</title>
        <authorList>
            <person name="Monk J.M."/>
        </authorList>
    </citation>
    <scope>NUCLEOTIDE SEQUENCE</scope>
    <source>
        <strain evidence="3">17633</strain>
    </source>
</reference>
<dbReference type="InterPro" id="IPR006530">
    <property type="entry name" value="YD"/>
</dbReference>
<name>A0A9X4DCR2_9PSED</name>
<evidence type="ECO:0000259" key="2">
    <source>
        <dbReference type="Pfam" id="PF25023"/>
    </source>
</evidence>
<proteinExistence type="predicted"/>
<protein>
    <submittedName>
        <fullName evidence="3">Sugar-binding protein</fullName>
    </submittedName>
</protein>
<dbReference type="PANTHER" id="PTHR32305">
    <property type="match status" value="1"/>
</dbReference>
<sequence length="1263" mass="142453">MSGKTALHSGAFNFSSFISNSVDPRTGQYGLSIVLPVLRGDYLGGVSFPPSFTYSSVGAGDFGYGQGWDINLSSFIEHAYPEGGSALSLYTGERFTVDGVESISEKKLDTFHFHKDGDGVFRVEHKDAQLTEILELVQIGTKKLALPTKIYSASKRWLEFVYRDNPQLPGNPCLSEVRDSGIDGQQGRRLLLIEYPGDMIITLYPDQPAARASYTLKFKGRQLERIVLPTDDAAYWEFAYQQVHGQTCVTRVRRPTGAVEHIEYGIDGDPGHKLPGVDQYLPRVKRHRIVPGFGQAEQVTDYEYSSTNFVGNGSSVVWNNNGRDNLYDVADANYSYWSKTTERCPGQADRTVLRTFDRFHRMVEEKQVQGSCVITTVSQYPGNSAEPFGKQPENFQLQQLSTQSWQKANGKPGTAVHTTEYDLFGNLIREVAVTGVETVYEYFPVDGEPGKCPADPQGFVRWRKSQTIKPSAKGEGAAATERTEFVYKALDPVPLPEGTPDPVAKPWLVLKEEQAFVMAGEMKVPLSQTITHYHESKEDLLSYGRPAETIMTMGAKPTTTSYSYTTEVVENHPALVVNQVVTGFDHGQALEDGTVRNVQKTFALKHSALTAEPLLNRDDNDVEIAYAYDLLGRVTVETVAPNDKIYKASRKYSYVLAVGDSPAVQTSTDVKGVTTRTLLDGLGRVFEEQRMEADSVEIWRRQRYRKTYLATYNAYGQLAEETEYDWMADVVTEPGIHHAVDLTLQTTYGYDDWGQQAWQRGPDGICHFEVTDPVGTEASAQLPITRSWRESADGTVASGVTETWLNRFEEATHVRRFRKKDDTVAYSQHTYHYDGLGRVAREVAADKSTTLSTYDTFGRLLTQTLPDRSVVTRRYATFDSDDLPESIDVDGIVLGTQTFDGLKRLYRSVTGGRERILHYKPGYNRPEKVFTPSRQWVEYEYNPVLGEEPLKRTSSRFTADYTYDPENARLLRCTEDGQTLERDYFSTGQMKWEKRTEGNETFEMTYAYSYRDRMLSYTDVLGQVQDYQYDDAGRLQKTTLGTTVAMFEYDKLGRTSKIETRDGDNYLITWLEYDEFDRETLRRFDMPSEIQTLKQDYDVCDRIELKALKLGEQETGELLREETFAYDARGRLYDYQCSGPLSPVDPQGHVIRAQAFEFDPLDNIILVITQLTDKETDQPGENVAEYFFDNEDPAQLSSITNSYPGYPATAKLIYDPDGNLTDDGEGMLMDYDATGRLRSVEKAGLMSSYHYDGVDRLSGQSGG</sequence>
<keyword evidence="1" id="KW-0677">Repeat</keyword>
<dbReference type="Gene3D" id="2.180.10.10">
    <property type="entry name" value="RHS repeat-associated core"/>
    <property type="match status" value="2"/>
</dbReference>
<dbReference type="EMBL" id="JANIAM010000006">
    <property type="protein sequence ID" value="MDD2112084.1"/>
    <property type="molecule type" value="Genomic_DNA"/>
</dbReference>
<dbReference type="Proteomes" id="UP001150728">
    <property type="component" value="Unassembled WGS sequence"/>
</dbReference>
<evidence type="ECO:0000313" key="3">
    <source>
        <dbReference type="EMBL" id="MDD2112084.1"/>
    </source>
</evidence>
<dbReference type="InterPro" id="IPR050708">
    <property type="entry name" value="T6SS_VgrG/RHS"/>
</dbReference>
<dbReference type="AlphaFoldDB" id="A0A9X4DCR2"/>
<accession>A0A9X4DCR2</accession>
<comment type="caution">
    <text evidence="3">The sequence shown here is derived from an EMBL/GenBank/DDBJ whole genome shotgun (WGS) entry which is preliminary data.</text>
</comment>
<dbReference type="PANTHER" id="PTHR32305:SF15">
    <property type="entry name" value="PROTEIN RHSA-RELATED"/>
    <property type="match status" value="1"/>
</dbReference>